<accession>A0A395NU88</accession>
<comment type="caution">
    <text evidence="1">The sequence shown here is derived from an EMBL/GenBank/DDBJ whole genome shotgun (WGS) entry which is preliminary data.</text>
</comment>
<reference evidence="1 2" key="1">
    <citation type="journal article" date="2018" name="PLoS Pathog.">
        <title>Evolution of structural diversity of trichothecenes, a family of toxins produced by plant pathogenic and entomopathogenic fungi.</title>
        <authorList>
            <person name="Proctor R.H."/>
            <person name="McCormick S.P."/>
            <person name="Kim H.S."/>
            <person name="Cardoza R.E."/>
            <person name="Stanley A.M."/>
            <person name="Lindo L."/>
            <person name="Kelly A."/>
            <person name="Brown D.W."/>
            <person name="Lee T."/>
            <person name="Vaughan M.M."/>
            <person name="Alexander N.J."/>
            <person name="Busman M."/>
            <person name="Gutierrez S."/>
        </authorList>
    </citation>
    <scope>NUCLEOTIDE SEQUENCE [LARGE SCALE GENOMIC DNA]</scope>
    <source>
        <strain evidence="1 2">IBT 40837</strain>
    </source>
</reference>
<evidence type="ECO:0000313" key="1">
    <source>
        <dbReference type="EMBL" id="RFU79672.1"/>
    </source>
</evidence>
<dbReference type="AlphaFoldDB" id="A0A395NU88"/>
<dbReference type="Gene3D" id="3.30.559.30">
    <property type="entry name" value="Nonribosomal peptide synthetase, condensation domain"/>
    <property type="match status" value="1"/>
</dbReference>
<keyword evidence="2" id="KW-1185">Reference proteome</keyword>
<protein>
    <submittedName>
        <fullName evidence="1">Nonribosomal peptide synthase</fullName>
    </submittedName>
</protein>
<sequence length="108" mass="11894">MATSEDYYGKSLFNTAISFQKDDASSGQAHLSKSIALERVWSKDPTEYDIVLGVADRSDTLIVSLYFYNGRIPESQASNIANVLSHVVASIVDDPKDTVEDVLARDYS</sequence>
<gene>
    <name evidence="1" type="ORF">TARUN_2539</name>
</gene>
<proteinExistence type="predicted"/>
<evidence type="ECO:0000313" key="2">
    <source>
        <dbReference type="Proteomes" id="UP000266272"/>
    </source>
</evidence>
<dbReference type="SUPFAM" id="SSF52777">
    <property type="entry name" value="CoA-dependent acyltransferases"/>
    <property type="match status" value="1"/>
</dbReference>
<organism evidence="1 2">
    <name type="scientific">Trichoderma arundinaceum</name>
    <dbReference type="NCBI Taxonomy" id="490622"/>
    <lineage>
        <taxon>Eukaryota</taxon>
        <taxon>Fungi</taxon>
        <taxon>Dikarya</taxon>
        <taxon>Ascomycota</taxon>
        <taxon>Pezizomycotina</taxon>
        <taxon>Sordariomycetes</taxon>
        <taxon>Hypocreomycetidae</taxon>
        <taxon>Hypocreales</taxon>
        <taxon>Hypocreaceae</taxon>
        <taxon>Trichoderma</taxon>
    </lineage>
</organism>
<dbReference type="EMBL" id="PXOA01000144">
    <property type="protein sequence ID" value="RFU79672.1"/>
    <property type="molecule type" value="Genomic_DNA"/>
</dbReference>
<name>A0A395NU88_TRIAR</name>
<dbReference type="Proteomes" id="UP000266272">
    <property type="component" value="Unassembled WGS sequence"/>
</dbReference>
<dbReference type="STRING" id="490622.A0A395NU88"/>